<dbReference type="Proteomes" id="UP000027604">
    <property type="component" value="Chromosome I"/>
</dbReference>
<dbReference type="PANTHER" id="PTHR34989:SF1">
    <property type="entry name" value="PROTEIN HDED"/>
    <property type="match status" value="1"/>
</dbReference>
<keyword evidence="1" id="KW-0472">Membrane</keyword>
<dbReference type="InterPro" id="IPR005325">
    <property type="entry name" value="DUF308_memb"/>
</dbReference>
<name>W0V3Z6_9BURK</name>
<dbReference type="STRING" id="1349767.GJA_1420"/>
<dbReference type="AlphaFoldDB" id="W0V3Z6"/>
<protein>
    <submittedName>
        <fullName evidence="2">Putative membrane protein</fullName>
    </submittedName>
</protein>
<evidence type="ECO:0000256" key="1">
    <source>
        <dbReference type="SAM" id="Phobius"/>
    </source>
</evidence>
<dbReference type="InterPro" id="IPR052712">
    <property type="entry name" value="Acid_resist_chaperone_HdeD"/>
</dbReference>
<gene>
    <name evidence="2" type="ORF">GJA_1420</name>
</gene>
<dbReference type="HOGENOM" id="CLU_091585_5_1_4"/>
<keyword evidence="1" id="KW-1133">Transmembrane helix</keyword>
<keyword evidence="1" id="KW-0812">Transmembrane</keyword>
<organism evidence="2 3">
    <name type="scientific">Janthinobacterium agaricidamnosum NBRC 102515 = DSM 9628</name>
    <dbReference type="NCBI Taxonomy" id="1349767"/>
    <lineage>
        <taxon>Bacteria</taxon>
        <taxon>Pseudomonadati</taxon>
        <taxon>Pseudomonadota</taxon>
        <taxon>Betaproteobacteria</taxon>
        <taxon>Burkholderiales</taxon>
        <taxon>Oxalobacteraceae</taxon>
        <taxon>Janthinobacterium</taxon>
    </lineage>
</organism>
<dbReference type="PANTHER" id="PTHR34989">
    <property type="entry name" value="PROTEIN HDED"/>
    <property type="match status" value="1"/>
</dbReference>
<feature type="transmembrane region" description="Helical" evidence="1">
    <location>
        <begin position="70"/>
        <end position="90"/>
    </location>
</feature>
<dbReference type="GO" id="GO:0005886">
    <property type="term" value="C:plasma membrane"/>
    <property type="evidence" value="ECO:0007669"/>
    <property type="project" value="TreeGrafter"/>
</dbReference>
<reference evidence="2 3" key="1">
    <citation type="journal article" date="2015" name="Genome Announc.">
        <title>Genome Sequence of Mushroom Soft-Rot Pathogen Janthinobacterium agaricidamnosum.</title>
        <authorList>
            <person name="Graupner K."/>
            <person name="Lackner G."/>
            <person name="Hertweck C."/>
        </authorList>
    </citation>
    <scope>NUCLEOTIDE SEQUENCE [LARGE SCALE GENOMIC DNA]</scope>
    <source>
        <strain evidence="3">NBRC 102515 / DSM 9628</strain>
    </source>
</reference>
<dbReference type="KEGG" id="jag:GJA_1420"/>
<feature type="transmembrane region" description="Helical" evidence="1">
    <location>
        <begin position="96"/>
        <end position="117"/>
    </location>
</feature>
<feature type="transmembrane region" description="Helical" evidence="1">
    <location>
        <begin position="129"/>
        <end position="149"/>
    </location>
</feature>
<feature type="transmembrane region" description="Helical" evidence="1">
    <location>
        <begin position="38"/>
        <end position="58"/>
    </location>
</feature>
<accession>W0V3Z6</accession>
<feature type="transmembrane region" description="Helical" evidence="1">
    <location>
        <begin position="12"/>
        <end position="32"/>
    </location>
</feature>
<proteinExistence type="predicted"/>
<dbReference type="Pfam" id="PF03729">
    <property type="entry name" value="DUF308"/>
    <property type="match status" value="2"/>
</dbReference>
<dbReference type="eggNOG" id="COG3247">
    <property type="taxonomic scope" value="Bacteria"/>
</dbReference>
<evidence type="ECO:0000313" key="2">
    <source>
        <dbReference type="EMBL" id="CDG82073.1"/>
    </source>
</evidence>
<dbReference type="PATRIC" id="fig|1349767.4.peg.3124"/>
<feature type="transmembrane region" description="Helical" evidence="1">
    <location>
        <begin position="155"/>
        <end position="178"/>
    </location>
</feature>
<dbReference type="EMBL" id="HG322949">
    <property type="protein sequence ID" value="CDG82073.1"/>
    <property type="molecule type" value="Genomic_DNA"/>
</dbReference>
<dbReference type="RefSeq" id="WP_242404465.1">
    <property type="nucleotide sequence ID" value="NZ_HG322949.1"/>
</dbReference>
<sequence>MSSSAIHMLMRSWWILALRGLVAVLFGIAALALPAVTLLSLIAVFAVYALLAGTVSVVGALGNRQRSDDWWILLALGVCSLVAGVLAAMYPALTGLALVLVIGINALVTGALDIVLALRLRKAMRGESLLIVSAAVSLLFGFLVLAYPAAGALVLVWLIGGYALLTGALYLVLAYRVYRGNARRPRLVADLMQGGARKGVERRVAERRTSGKPAGS</sequence>
<evidence type="ECO:0000313" key="3">
    <source>
        <dbReference type="Proteomes" id="UP000027604"/>
    </source>
</evidence>
<keyword evidence="3" id="KW-1185">Reference proteome</keyword>